<evidence type="ECO:0000256" key="2">
    <source>
        <dbReference type="ARBA" id="ARBA00022741"/>
    </source>
</evidence>
<feature type="compositionally biased region" description="Basic and acidic residues" evidence="4">
    <location>
        <begin position="562"/>
        <end position="596"/>
    </location>
</feature>
<evidence type="ECO:0000256" key="1">
    <source>
        <dbReference type="ARBA" id="ARBA00008535"/>
    </source>
</evidence>
<feature type="domain" description="AIG1-type G" evidence="5">
    <location>
        <begin position="264"/>
        <end position="465"/>
    </location>
</feature>
<evidence type="ECO:0000313" key="7">
    <source>
        <dbReference type="Proteomes" id="UP000265160"/>
    </source>
</evidence>
<dbReference type="PANTHER" id="PTHR10903:SF170">
    <property type="entry name" value="GTPASE IMAP FAMILY MEMBER 7"/>
    <property type="match status" value="1"/>
</dbReference>
<comment type="similarity">
    <text evidence="1">Belongs to the TRAFAC class TrmE-Era-EngA-EngB-Septin-like GTPase superfamily. AIG1/Toc34/Toc159-like paraseptin GTPase family. IAN subfamily.</text>
</comment>
<dbReference type="GeneTree" id="ENSGT01120000271858"/>
<keyword evidence="3" id="KW-0342">GTP-binding</keyword>
<keyword evidence="2" id="KW-0547">Nucleotide-binding</keyword>
<reference evidence="6" key="1">
    <citation type="submission" date="2025-08" db="UniProtKB">
        <authorList>
            <consortium name="Ensembl"/>
        </authorList>
    </citation>
    <scope>IDENTIFICATION</scope>
</reference>
<evidence type="ECO:0000259" key="5">
    <source>
        <dbReference type="PROSITE" id="PS51720"/>
    </source>
</evidence>
<keyword evidence="7" id="KW-1185">Reference proteome</keyword>
<dbReference type="FunFam" id="3.40.50.300:FF:000366">
    <property type="entry name" value="GTPase, IMAP family member 2"/>
    <property type="match status" value="1"/>
</dbReference>
<organism evidence="6 7">
    <name type="scientific">Maylandia zebra</name>
    <name type="common">zebra mbuna</name>
    <dbReference type="NCBI Taxonomy" id="106582"/>
    <lineage>
        <taxon>Eukaryota</taxon>
        <taxon>Metazoa</taxon>
        <taxon>Chordata</taxon>
        <taxon>Craniata</taxon>
        <taxon>Vertebrata</taxon>
        <taxon>Euteleostomi</taxon>
        <taxon>Actinopterygii</taxon>
        <taxon>Neopterygii</taxon>
        <taxon>Teleostei</taxon>
        <taxon>Neoteleostei</taxon>
        <taxon>Acanthomorphata</taxon>
        <taxon>Ovalentaria</taxon>
        <taxon>Cichlomorphae</taxon>
        <taxon>Cichliformes</taxon>
        <taxon>Cichlidae</taxon>
        <taxon>African cichlids</taxon>
        <taxon>Pseudocrenilabrinae</taxon>
        <taxon>Haplochromini</taxon>
        <taxon>Maylandia</taxon>
        <taxon>Maylandia zebra complex</taxon>
    </lineage>
</organism>
<dbReference type="Ensembl" id="ENSMZET00005029393.1">
    <property type="protein sequence ID" value="ENSMZEP00005028489.1"/>
    <property type="gene ID" value="ENSMZEG00005021247.1"/>
</dbReference>
<feature type="region of interest" description="Disordered" evidence="4">
    <location>
        <begin position="524"/>
        <end position="603"/>
    </location>
</feature>
<evidence type="ECO:0000256" key="4">
    <source>
        <dbReference type="SAM" id="MobiDB-lite"/>
    </source>
</evidence>
<accession>A0A3P9D2A7</accession>
<dbReference type="PROSITE" id="PS51720">
    <property type="entry name" value="G_AIG1"/>
    <property type="match status" value="1"/>
</dbReference>
<sequence>QLVLQKPVEIVIFGKSEDKKKTLCQFIMQKKHFQFSKFNPNKQCEVARGEWKRKPVTVVKTPDMFSMTVKAIIEEMRSCVSLSLPGPNVLLLLVKPSNFTEENRRTLKVILSLFDQNAFKHSMVINTHDNPMSSCVNELLWDCGGKFYNMFEEDHKQLMTTQLTSELIKPALNLVLCGRRGAGKTSAAKAILGQTELHSDSNSSECVKHQGEVCGRWVSLVELPALSGPGCGKEQKNINTRLKAEMMDLRKKKDMIVDDRNQNNECLRMVLIGKTGNGKSATGNTILGKKHFKSKPSGRSVTKFCEKAEGEVDGRLVVVVDTPGLFDTTLSNDEVGQELVKCITMLSPGPHVILLVLSIGRFTQEEKDTVELIKKYFGKNSQHFIIVTFTNKDELGDQTFKSYLEEDCDEFVQKLIHDCGNRYHVFNNKDPNNRAQVSELLEKIDLMVHRNGGSCYTSEMFQEAEVAIKKEVERILKEKEEEMKRQKEELEQKHEEQIKAMEKRMEEQLAETEQERKVIEKQLKEMEDNIKDEREQRKREQERREAEDHQRKMQDELQQQELEQKRIDLEKKLKAESKEKEITDRQLEQTGAEREGGLLGLSPGCFVRSPVSFGV</sequence>
<dbReference type="InterPro" id="IPR027417">
    <property type="entry name" value="P-loop_NTPase"/>
</dbReference>
<dbReference type="STRING" id="106582.ENSMZEP00005028489"/>
<evidence type="ECO:0000256" key="3">
    <source>
        <dbReference type="ARBA" id="ARBA00023134"/>
    </source>
</evidence>
<dbReference type="GO" id="GO:0005525">
    <property type="term" value="F:GTP binding"/>
    <property type="evidence" value="ECO:0007669"/>
    <property type="project" value="UniProtKB-KW"/>
</dbReference>
<evidence type="ECO:0000313" key="6">
    <source>
        <dbReference type="Ensembl" id="ENSMZEP00005028489.1"/>
    </source>
</evidence>
<dbReference type="AlphaFoldDB" id="A0A3P9D2A7"/>
<reference evidence="6" key="2">
    <citation type="submission" date="2025-09" db="UniProtKB">
        <authorList>
            <consortium name="Ensembl"/>
        </authorList>
    </citation>
    <scope>IDENTIFICATION</scope>
</reference>
<dbReference type="SUPFAM" id="SSF52540">
    <property type="entry name" value="P-loop containing nucleoside triphosphate hydrolases"/>
    <property type="match status" value="3"/>
</dbReference>
<dbReference type="InterPro" id="IPR045058">
    <property type="entry name" value="GIMA/IAN/Toc"/>
</dbReference>
<proteinExistence type="inferred from homology"/>
<protein>
    <recommendedName>
        <fullName evidence="5">AIG1-type G domain-containing protein</fullName>
    </recommendedName>
</protein>
<dbReference type="Gene3D" id="3.40.50.300">
    <property type="entry name" value="P-loop containing nucleotide triphosphate hydrolases"/>
    <property type="match status" value="3"/>
</dbReference>
<dbReference type="PANTHER" id="PTHR10903">
    <property type="entry name" value="GTPASE, IMAP FAMILY MEMBER-RELATED"/>
    <property type="match status" value="1"/>
</dbReference>
<dbReference type="InterPro" id="IPR006703">
    <property type="entry name" value="G_AIG1"/>
</dbReference>
<name>A0A3P9D2A7_9CICH</name>
<dbReference type="Pfam" id="PF04548">
    <property type="entry name" value="AIG1"/>
    <property type="match status" value="2"/>
</dbReference>
<feature type="compositionally biased region" description="Basic and acidic residues" evidence="4">
    <location>
        <begin position="524"/>
        <end position="555"/>
    </location>
</feature>
<dbReference type="Proteomes" id="UP000265160">
    <property type="component" value="Unplaced"/>
</dbReference>
<dbReference type="CDD" id="cd01852">
    <property type="entry name" value="AIG1"/>
    <property type="match status" value="1"/>
</dbReference>